<organism evidence="1">
    <name type="scientific">Marinomonas sp. (strain MWYL1)</name>
    <dbReference type="NCBI Taxonomy" id="400668"/>
    <lineage>
        <taxon>Bacteria</taxon>
        <taxon>Pseudomonadati</taxon>
        <taxon>Pseudomonadota</taxon>
        <taxon>Gammaproteobacteria</taxon>
        <taxon>Oceanospirillales</taxon>
        <taxon>Oceanospirillaceae</taxon>
        <taxon>Marinomonas</taxon>
    </lineage>
</organism>
<dbReference type="OrthoDB" id="9821166at2"/>
<dbReference type="AlphaFoldDB" id="A6W0B5"/>
<evidence type="ECO:0000313" key="1">
    <source>
        <dbReference type="EMBL" id="ABR72144.1"/>
    </source>
</evidence>
<reference evidence="1" key="1">
    <citation type="submission" date="2007-06" db="EMBL/GenBank/DDBJ databases">
        <title>Complete sequence of Marinomonas sp. MWYL1.</title>
        <authorList>
            <consortium name="US DOE Joint Genome Institute"/>
            <person name="Copeland A."/>
            <person name="Lucas S."/>
            <person name="Lapidus A."/>
            <person name="Barry K."/>
            <person name="Glavina del Rio T."/>
            <person name="Dalin E."/>
            <person name="Tice H."/>
            <person name="Pitluck S."/>
            <person name="Kiss H."/>
            <person name="Brettin T."/>
            <person name="Bruce D."/>
            <person name="Detter J.C."/>
            <person name="Han C."/>
            <person name="Schmutz J."/>
            <person name="Larimer F."/>
            <person name="Land M."/>
            <person name="Hauser L."/>
            <person name="Kyrpides N."/>
            <person name="Kim E."/>
            <person name="Johnston A.W.B."/>
            <person name="Todd J.D."/>
            <person name="Rogers R."/>
            <person name="Wexler M."/>
            <person name="Bond P.L."/>
            <person name="Li Y."/>
            <person name="Richardson P."/>
        </authorList>
    </citation>
    <scope>NUCLEOTIDE SEQUENCE [LARGE SCALE GENOMIC DNA]</scope>
    <source>
        <strain evidence="1">MWYL1</strain>
    </source>
</reference>
<sequence length="408" mass="46726">MELYRFGGETKTWDFGYSIPKIESNRYGVGLVDSYALDRLTKLVVGGLKSFEDLYAAEMAIRALVFHDQIQEVYPSIKVQVINNGGSPFVMNLSQDAENRNTILDVLKASNHSVMLCGVDQMISFSSDVDVDKYLHAHEEERQRIIAKDDAFHRRIGEFPVIEFNPSKSPIEFVANDKDVFFSDEFMSSEKHIGIFLRPLSCSGYAIYLGNPILRNKYESLRYGENYSASEFFSILDSNWNEYQNRLRRRIKIPIPLFLNIVLSRASSREMIPQVINALKAEFSYARKELWSCFDEADFRIYDSPSAARELEYIEKQAASIIPKALKAREYWFPIRFDAIGKILEFKGLDLIKDIGAFVAQDASNSFFRLDAANLTIIELSNSLELNELLESKISPQEISSIQKSILR</sequence>
<accession>A6W0B5</accession>
<dbReference type="KEGG" id="mmw:Mmwyl1_3238"/>
<gene>
    <name evidence="1" type="ordered locus">Mmwyl1_3238</name>
</gene>
<name>A6W0B5_MARMS</name>
<dbReference type="HOGENOM" id="CLU_674062_0_0_6"/>
<proteinExistence type="predicted"/>
<dbReference type="EMBL" id="CP000749">
    <property type="protein sequence ID" value="ABR72144.1"/>
    <property type="molecule type" value="Genomic_DNA"/>
</dbReference>
<protein>
    <submittedName>
        <fullName evidence="1">Uncharacterized protein</fullName>
    </submittedName>
</protein>